<dbReference type="GeneID" id="88812873"/>
<gene>
    <name evidence="2" type="ORF">KKI46_14345</name>
</gene>
<name>A0ABX8G923_EXIAC</name>
<keyword evidence="3" id="KW-1185">Reference proteome</keyword>
<dbReference type="EMBL" id="CP075897">
    <property type="protein sequence ID" value="QWB29754.1"/>
    <property type="molecule type" value="Genomic_DNA"/>
</dbReference>
<reference evidence="2 3" key="1">
    <citation type="submission" date="2021-05" db="EMBL/GenBank/DDBJ databases">
        <title>Biocontrol using Exiguobacterium acetylicum SI17 against litchi downy blight caused by Peronophythora litchii.</title>
        <authorList>
            <person name="Zheng L."/>
        </authorList>
    </citation>
    <scope>NUCLEOTIDE SEQUENCE [LARGE SCALE GENOMIC DNA]</scope>
    <source>
        <strain evidence="2 3">SI17</strain>
    </source>
</reference>
<feature type="signal peptide" evidence="1">
    <location>
        <begin position="1"/>
        <end position="25"/>
    </location>
</feature>
<evidence type="ECO:0000313" key="2">
    <source>
        <dbReference type="EMBL" id="QWB29754.1"/>
    </source>
</evidence>
<dbReference type="RefSeq" id="WP_214729677.1">
    <property type="nucleotide sequence ID" value="NZ_CP075897.1"/>
</dbReference>
<keyword evidence="1" id="KW-0732">Signal</keyword>
<evidence type="ECO:0000256" key="1">
    <source>
        <dbReference type="SAM" id="SignalP"/>
    </source>
</evidence>
<sequence>MKRIMIGSLCLVLLLGLFVPGTVSAATKAETLATTQYKGLKNGMTMEQVAQVLYGKSYQKHLKKRNGSTVLKLPINFEGDEEGHKQLIHVLSDSATTHPPTELVLQFMTKEKSAKYRLVTKALFIERKTKTGYRESTRTLVKGAVLQNGMTEKELDAKLTGKGLGNWTMLGHMDTASAYTLDEQKLGFAEVSRIKEYVFKSTTNKWKHVELTYSEQKRTYQISDVRTIQEKN</sequence>
<evidence type="ECO:0008006" key="4">
    <source>
        <dbReference type="Google" id="ProtNLM"/>
    </source>
</evidence>
<accession>A0ABX8G923</accession>
<proteinExistence type="predicted"/>
<organism evidence="2 3">
    <name type="scientific">Exiguobacterium acetylicum</name>
    <name type="common">Brevibacterium acetylicum</name>
    <dbReference type="NCBI Taxonomy" id="41170"/>
    <lineage>
        <taxon>Bacteria</taxon>
        <taxon>Bacillati</taxon>
        <taxon>Bacillota</taxon>
        <taxon>Bacilli</taxon>
        <taxon>Bacillales</taxon>
        <taxon>Bacillales Family XII. Incertae Sedis</taxon>
        <taxon>Exiguobacterium</taxon>
    </lineage>
</organism>
<evidence type="ECO:0000313" key="3">
    <source>
        <dbReference type="Proteomes" id="UP000679498"/>
    </source>
</evidence>
<protein>
    <recommendedName>
        <fullName evidence="4">Lipoprotein</fullName>
    </recommendedName>
</protein>
<dbReference type="Proteomes" id="UP000679498">
    <property type="component" value="Chromosome"/>
</dbReference>
<feature type="chain" id="PRO_5046956306" description="Lipoprotein" evidence="1">
    <location>
        <begin position="26"/>
        <end position="232"/>
    </location>
</feature>